<dbReference type="GO" id="GO:0016055">
    <property type="term" value="P:Wnt signaling pathway"/>
    <property type="evidence" value="ECO:0007669"/>
    <property type="project" value="UniProtKB-KW"/>
</dbReference>
<name>A0A9P0G2K2_9CUCU</name>
<feature type="compositionally biased region" description="Pro residues" evidence="9">
    <location>
        <begin position="34"/>
        <end position="48"/>
    </location>
</feature>
<dbReference type="GO" id="GO:0005634">
    <property type="term" value="C:nucleus"/>
    <property type="evidence" value="ECO:0007669"/>
    <property type="project" value="UniProtKB-SubCell"/>
</dbReference>
<feature type="region of interest" description="Disordered" evidence="9">
    <location>
        <begin position="1"/>
        <end position="57"/>
    </location>
</feature>
<evidence type="ECO:0000256" key="5">
    <source>
        <dbReference type="ARBA" id="ARBA00022833"/>
    </source>
</evidence>
<dbReference type="PROSITE" id="PS01359">
    <property type="entry name" value="ZF_PHD_1"/>
    <property type="match status" value="1"/>
</dbReference>
<feature type="compositionally biased region" description="Low complexity" evidence="9">
    <location>
        <begin position="283"/>
        <end position="293"/>
    </location>
</feature>
<dbReference type="SMART" id="SM00249">
    <property type="entry name" value="PHD"/>
    <property type="match status" value="1"/>
</dbReference>
<feature type="compositionally biased region" description="Polar residues" evidence="9">
    <location>
        <begin position="202"/>
        <end position="211"/>
    </location>
</feature>
<comment type="subcellular location">
    <subcellularLocation>
        <location evidence="1">Nucleus</location>
    </subcellularLocation>
</comment>
<evidence type="ECO:0000256" key="9">
    <source>
        <dbReference type="SAM" id="MobiDB-lite"/>
    </source>
</evidence>
<dbReference type="InterPro" id="IPR052475">
    <property type="entry name" value="Wnt_Signal_Transd_Protein"/>
</dbReference>
<keyword evidence="12" id="KW-1185">Reference proteome</keyword>
<dbReference type="PANTHER" id="PTHR23194">
    <property type="entry name" value="PYGOPUS"/>
    <property type="match status" value="1"/>
</dbReference>
<comment type="function">
    <text evidence="7">Involved in signal transduction through the Wnt pathway.</text>
</comment>
<evidence type="ECO:0000256" key="8">
    <source>
        <dbReference type="PROSITE-ProRule" id="PRU00146"/>
    </source>
</evidence>
<dbReference type="PROSITE" id="PS50016">
    <property type="entry name" value="ZF_PHD_2"/>
    <property type="match status" value="1"/>
</dbReference>
<dbReference type="AlphaFoldDB" id="A0A9P0G2K2"/>
<feature type="region of interest" description="Disordered" evidence="9">
    <location>
        <begin position="193"/>
        <end position="293"/>
    </location>
</feature>
<evidence type="ECO:0000256" key="7">
    <source>
        <dbReference type="ARBA" id="ARBA00037400"/>
    </source>
</evidence>
<dbReference type="InterPro" id="IPR013083">
    <property type="entry name" value="Znf_RING/FYVE/PHD"/>
</dbReference>
<evidence type="ECO:0000313" key="12">
    <source>
        <dbReference type="Proteomes" id="UP001153636"/>
    </source>
</evidence>
<keyword evidence="5" id="KW-0862">Zinc</keyword>
<dbReference type="SUPFAM" id="SSF57903">
    <property type="entry name" value="FYVE/PHD zinc finger"/>
    <property type="match status" value="1"/>
</dbReference>
<keyword evidence="2" id="KW-0879">Wnt signaling pathway</keyword>
<keyword evidence="3" id="KW-0479">Metal-binding</keyword>
<proteinExistence type="predicted"/>
<evidence type="ECO:0000313" key="11">
    <source>
        <dbReference type="EMBL" id="CAH1099514.1"/>
    </source>
</evidence>
<keyword evidence="6" id="KW-0539">Nucleus</keyword>
<evidence type="ECO:0000256" key="2">
    <source>
        <dbReference type="ARBA" id="ARBA00022687"/>
    </source>
</evidence>
<dbReference type="InterPro" id="IPR019786">
    <property type="entry name" value="Zinc_finger_PHD-type_CS"/>
</dbReference>
<dbReference type="Proteomes" id="UP001153636">
    <property type="component" value="Chromosome 1"/>
</dbReference>
<dbReference type="GO" id="GO:0008270">
    <property type="term" value="F:zinc ion binding"/>
    <property type="evidence" value="ECO:0007669"/>
    <property type="project" value="UniProtKB-KW"/>
</dbReference>
<dbReference type="OrthoDB" id="270215at2759"/>
<sequence>MSHMPPFRLNVPNLPADLPPAPSNPKKRRKNAPIQPPPSVQDLLPPPLSGYGDTIVASNPFDDCPSNVNTGSSMGRPHGGPPMGMGGPGPNMVMGNNMGMYRPMCPNPSMGMNSPMMHSPNAHQMNNSMMMNGPRMAHMGPGPGHGPPHMMPSPNGPGGGGPMGPNMSMTEAGRRHVREGTEFLEIHRSGTTQLYYRGKPPNGTSNQNQNMYDHIQTGPPMHSPLGNMGPMPGQGPGNASPMSHSGPMNGGGMNNPMNGPPMGGPQMAHGPHGPHGGPGPGPGMNMSSGNGPPVGPPMNNNFIMSPMNNMYSKPMPVSAGKVYPVDQPMVFNSQNPNAPPIYPCGVCHKEVHDNDQAILCESGCNFWFHRGCTGLTEAAFQLLTAEVYAEWVCDKCLHSKNIPLVKFKP</sequence>
<protein>
    <recommendedName>
        <fullName evidence="10">PHD-type domain-containing protein</fullName>
    </recommendedName>
</protein>
<dbReference type="InterPro" id="IPR001965">
    <property type="entry name" value="Znf_PHD"/>
</dbReference>
<dbReference type="PANTHER" id="PTHR23194:SF16">
    <property type="entry name" value="PROTEIN PYGOPUS"/>
    <property type="match status" value="1"/>
</dbReference>
<evidence type="ECO:0000256" key="3">
    <source>
        <dbReference type="ARBA" id="ARBA00022723"/>
    </source>
</evidence>
<organism evidence="11 12">
    <name type="scientific">Psylliodes chrysocephalus</name>
    <dbReference type="NCBI Taxonomy" id="3402493"/>
    <lineage>
        <taxon>Eukaryota</taxon>
        <taxon>Metazoa</taxon>
        <taxon>Ecdysozoa</taxon>
        <taxon>Arthropoda</taxon>
        <taxon>Hexapoda</taxon>
        <taxon>Insecta</taxon>
        <taxon>Pterygota</taxon>
        <taxon>Neoptera</taxon>
        <taxon>Endopterygota</taxon>
        <taxon>Coleoptera</taxon>
        <taxon>Polyphaga</taxon>
        <taxon>Cucujiformia</taxon>
        <taxon>Chrysomeloidea</taxon>
        <taxon>Chrysomelidae</taxon>
        <taxon>Galerucinae</taxon>
        <taxon>Alticini</taxon>
        <taxon>Psylliodes</taxon>
    </lineage>
</organism>
<dbReference type="CDD" id="cd15637">
    <property type="entry name" value="PHD_dPYGO"/>
    <property type="match status" value="1"/>
</dbReference>
<evidence type="ECO:0000259" key="10">
    <source>
        <dbReference type="PROSITE" id="PS50016"/>
    </source>
</evidence>
<dbReference type="InterPro" id="IPR019787">
    <property type="entry name" value="Znf_PHD-finger"/>
</dbReference>
<keyword evidence="4 8" id="KW-0863">Zinc-finger</keyword>
<gene>
    <name evidence="11" type="ORF">PSYICH_LOCUS336</name>
</gene>
<dbReference type="Gene3D" id="3.30.40.10">
    <property type="entry name" value="Zinc/RING finger domain, C3HC4 (zinc finger)"/>
    <property type="match status" value="1"/>
</dbReference>
<dbReference type="EMBL" id="OV651813">
    <property type="protein sequence ID" value="CAH1099514.1"/>
    <property type="molecule type" value="Genomic_DNA"/>
</dbReference>
<evidence type="ECO:0000256" key="6">
    <source>
        <dbReference type="ARBA" id="ARBA00023242"/>
    </source>
</evidence>
<dbReference type="Pfam" id="PF00628">
    <property type="entry name" value="PHD"/>
    <property type="match status" value="1"/>
</dbReference>
<dbReference type="FunFam" id="3.30.40.10:FF:000107">
    <property type="entry name" value="pygopus homolog 1"/>
    <property type="match status" value="1"/>
</dbReference>
<dbReference type="InterPro" id="IPR011011">
    <property type="entry name" value="Znf_FYVE_PHD"/>
</dbReference>
<evidence type="ECO:0000256" key="1">
    <source>
        <dbReference type="ARBA" id="ARBA00004123"/>
    </source>
</evidence>
<reference evidence="11" key="1">
    <citation type="submission" date="2022-01" db="EMBL/GenBank/DDBJ databases">
        <authorList>
            <person name="King R."/>
        </authorList>
    </citation>
    <scope>NUCLEOTIDE SEQUENCE</scope>
</reference>
<feature type="domain" description="PHD-type" evidence="10">
    <location>
        <begin position="341"/>
        <end position="399"/>
    </location>
</feature>
<evidence type="ECO:0000256" key="4">
    <source>
        <dbReference type="ARBA" id="ARBA00022771"/>
    </source>
</evidence>
<accession>A0A9P0G2K2</accession>